<proteinExistence type="predicted"/>
<feature type="domain" description="DUF7746" evidence="1">
    <location>
        <begin position="1"/>
        <end position="52"/>
    </location>
</feature>
<dbReference type="EnsemblPlants" id="MELO3C034943.2.1">
    <property type="protein sequence ID" value="MELO3C034943.2.1"/>
    <property type="gene ID" value="MELO3C034943.2"/>
</dbReference>
<dbReference type="Gramene" id="MELO3C034943.2.1">
    <property type="protein sequence ID" value="MELO3C034943.2.1"/>
    <property type="gene ID" value="MELO3C034943.2"/>
</dbReference>
<accession>A0A9I9EL69</accession>
<name>A0A9I9EL69_CUCME</name>
<dbReference type="Pfam" id="PF24925">
    <property type="entry name" value="DUF7746"/>
    <property type="match status" value="1"/>
</dbReference>
<organism evidence="2">
    <name type="scientific">Cucumis melo</name>
    <name type="common">Muskmelon</name>
    <dbReference type="NCBI Taxonomy" id="3656"/>
    <lineage>
        <taxon>Eukaryota</taxon>
        <taxon>Viridiplantae</taxon>
        <taxon>Streptophyta</taxon>
        <taxon>Embryophyta</taxon>
        <taxon>Tracheophyta</taxon>
        <taxon>Spermatophyta</taxon>
        <taxon>Magnoliopsida</taxon>
        <taxon>eudicotyledons</taxon>
        <taxon>Gunneridae</taxon>
        <taxon>Pentapetalae</taxon>
        <taxon>rosids</taxon>
        <taxon>fabids</taxon>
        <taxon>Cucurbitales</taxon>
        <taxon>Cucurbitaceae</taxon>
        <taxon>Benincaseae</taxon>
        <taxon>Cucumis</taxon>
    </lineage>
</organism>
<dbReference type="InterPro" id="IPR056648">
    <property type="entry name" value="DUF7746"/>
</dbReference>
<reference evidence="2" key="1">
    <citation type="submission" date="2023-03" db="UniProtKB">
        <authorList>
            <consortium name="EnsemblPlants"/>
        </authorList>
    </citation>
    <scope>IDENTIFICATION</scope>
</reference>
<evidence type="ECO:0000259" key="1">
    <source>
        <dbReference type="Pfam" id="PF24925"/>
    </source>
</evidence>
<sequence length="79" mass="9192">MLTCAITYKSNGHSNREVVILLINRFSGSLKLWWDHALTTEQKEAIKRHKTKVRRTIKVEEGTSKTQEVEEDYLCSIDL</sequence>
<protein>
    <recommendedName>
        <fullName evidence="1">DUF7746 domain-containing protein</fullName>
    </recommendedName>
</protein>
<evidence type="ECO:0000313" key="2">
    <source>
        <dbReference type="EnsemblPlants" id="MELO3C034943.2.1"/>
    </source>
</evidence>
<dbReference type="AlphaFoldDB" id="A0A9I9EL69"/>